<dbReference type="EMBL" id="JAHMUF010000009">
    <property type="protein sequence ID" value="KAG7193877.1"/>
    <property type="molecule type" value="Genomic_DNA"/>
</dbReference>
<evidence type="ECO:0000256" key="11">
    <source>
        <dbReference type="ARBA" id="ARBA00023204"/>
    </source>
</evidence>
<dbReference type="GO" id="GO:0005675">
    <property type="term" value="C:transcription factor TFIIH holo complex"/>
    <property type="evidence" value="ECO:0007669"/>
    <property type="project" value="UniProtKB-UniRule"/>
</dbReference>
<evidence type="ECO:0000256" key="15">
    <source>
        <dbReference type="SAM" id="MobiDB-lite"/>
    </source>
</evidence>
<keyword evidence="8 14" id="KW-0862">Zinc</keyword>
<gene>
    <name evidence="16" type="primary">TFB4</name>
    <name evidence="16" type="ORF">KQ657_005075</name>
</gene>
<evidence type="ECO:0000256" key="7">
    <source>
        <dbReference type="ARBA" id="ARBA00022771"/>
    </source>
</evidence>
<dbReference type="Gene3D" id="3.40.50.410">
    <property type="entry name" value="von Willebrand factor, type A domain"/>
    <property type="match status" value="1"/>
</dbReference>
<reference evidence="16" key="1">
    <citation type="submission" date="2021-03" db="EMBL/GenBank/DDBJ databases">
        <authorList>
            <person name="Palmer J.M."/>
        </authorList>
    </citation>
    <scope>NUCLEOTIDE SEQUENCE</scope>
    <source>
        <strain evidence="16">ARV_011</strain>
    </source>
</reference>
<dbReference type="RefSeq" id="XP_043049424.1">
    <property type="nucleotide sequence ID" value="XM_043195719.1"/>
</dbReference>
<dbReference type="GO" id="GO:0006355">
    <property type="term" value="P:regulation of DNA-templated transcription"/>
    <property type="evidence" value="ECO:0007669"/>
    <property type="project" value="InterPro"/>
</dbReference>
<evidence type="ECO:0000256" key="2">
    <source>
        <dbReference type="ARBA" id="ARBA00004123"/>
    </source>
</evidence>
<keyword evidence="17" id="KW-1185">Reference proteome</keyword>
<proteinExistence type="inferred from homology"/>
<evidence type="ECO:0000256" key="6">
    <source>
        <dbReference type="ARBA" id="ARBA00022763"/>
    </source>
</evidence>
<evidence type="ECO:0000256" key="3">
    <source>
        <dbReference type="ARBA" id="ARBA00005273"/>
    </source>
</evidence>
<evidence type="ECO:0000256" key="13">
    <source>
        <dbReference type="ARBA" id="ARBA00033341"/>
    </source>
</evidence>
<feature type="region of interest" description="Disordered" evidence="15">
    <location>
        <begin position="169"/>
        <end position="196"/>
    </location>
</feature>
<keyword evidence="9 14" id="KW-0805">Transcription regulation</keyword>
<dbReference type="Pfam" id="PF03850">
    <property type="entry name" value="Tfb4"/>
    <property type="match status" value="1"/>
</dbReference>
<evidence type="ECO:0000256" key="4">
    <source>
        <dbReference type="ARBA" id="ARBA00021280"/>
    </source>
</evidence>
<comment type="caution">
    <text evidence="16">The sequence shown here is derived from an EMBL/GenBank/DDBJ whole genome shotgun (WGS) entry which is preliminary data.</text>
</comment>
<dbReference type="Proteomes" id="UP000790833">
    <property type="component" value="Unassembled WGS sequence"/>
</dbReference>
<keyword evidence="5 14" id="KW-0479">Metal-binding</keyword>
<organism evidence="16 17">
    <name type="scientific">Scheffersomyces spartinae</name>
    <dbReference type="NCBI Taxonomy" id="45513"/>
    <lineage>
        <taxon>Eukaryota</taxon>
        <taxon>Fungi</taxon>
        <taxon>Dikarya</taxon>
        <taxon>Ascomycota</taxon>
        <taxon>Saccharomycotina</taxon>
        <taxon>Pichiomycetes</taxon>
        <taxon>Debaryomycetaceae</taxon>
        <taxon>Scheffersomyces</taxon>
    </lineage>
</organism>
<evidence type="ECO:0000313" key="16">
    <source>
        <dbReference type="EMBL" id="KAG7193877.1"/>
    </source>
</evidence>
<comment type="subunit">
    <text evidence="14">Component of the 7-subunit TFIIH core complex composed of XPB/SSL2, XPD/RAD3, SSL1, TFB1, TFB2, TFB4 and TFB5, which is active in NER. The core complex associates with the 3-subunit CTD-kinase module TFIIK composed of CCL1, KIN28 and TFB3 to form the 10-subunit holoenzyme (holo-TFIIH) active in transcription.</text>
</comment>
<protein>
    <recommendedName>
        <fullName evidence="4 14">General transcription and DNA repair factor IIH subunit TFB4</fullName>
        <shortName evidence="14">TFIIH subunit TFB4</shortName>
    </recommendedName>
    <alternativeName>
        <fullName evidence="13 14">RNA polymerase II transcription factor B subunit 4</fullName>
    </alternativeName>
</protein>
<feature type="compositionally biased region" description="Low complexity" evidence="15">
    <location>
        <begin position="187"/>
        <end position="196"/>
    </location>
</feature>
<comment type="similarity">
    <text evidence="3 14">Belongs to the TFB4 family.</text>
</comment>
<keyword evidence="10 14" id="KW-0804">Transcription</keyword>
<dbReference type="GO" id="GO:0000439">
    <property type="term" value="C:transcription factor TFIIH core complex"/>
    <property type="evidence" value="ECO:0007669"/>
    <property type="project" value="UniProtKB-UniRule"/>
</dbReference>
<evidence type="ECO:0000256" key="8">
    <source>
        <dbReference type="ARBA" id="ARBA00022833"/>
    </source>
</evidence>
<dbReference type="PANTHER" id="PTHR12831">
    <property type="entry name" value="TRANSCRIPTION INITIATION FACTOR IIH TFIIH , POLYPEPTIDE 3-RELATED"/>
    <property type="match status" value="1"/>
</dbReference>
<evidence type="ECO:0000256" key="1">
    <source>
        <dbReference type="ARBA" id="ARBA00002817"/>
    </source>
</evidence>
<comment type="subcellular location">
    <subcellularLocation>
        <location evidence="2 14">Nucleus</location>
    </subcellularLocation>
</comment>
<dbReference type="OrthoDB" id="17307at2759"/>
<comment type="function">
    <text evidence="1 14">Component of the general transcription and DNA repair factor IIH (TFIIH) core complex, which is involved in general and transcription-coupled nucleotide excision repair (NER) of damaged DNA and, when complexed to TFIIK, in RNA transcription by RNA polymerase II. In NER, TFIIH acts by opening DNA around the lesion to allow the excision of the damaged oligonucleotide and its replacement by a new DNA fragment. In transcription, TFIIH has an essential role in transcription initiation. When the pre-initiation complex (PIC) has been established, TFIIH is required for promoter opening and promoter escape. Phosphorylation of the C-terminal tail (CTD) of the largest subunit of RNA polymerase II by the kinase module TFIIK controls the initiation of transcription.</text>
</comment>
<keyword evidence="7 14" id="KW-0863">Zinc-finger</keyword>
<dbReference type="GO" id="GO:0008270">
    <property type="term" value="F:zinc ion binding"/>
    <property type="evidence" value="ECO:0007669"/>
    <property type="project" value="UniProtKB-KW"/>
</dbReference>
<dbReference type="PANTHER" id="PTHR12831:SF0">
    <property type="entry name" value="GENERAL TRANSCRIPTION FACTOR IIH SUBUNIT 3"/>
    <property type="match status" value="1"/>
</dbReference>
<dbReference type="GO" id="GO:0006289">
    <property type="term" value="P:nucleotide-excision repair"/>
    <property type="evidence" value="ECO:0007669"/>
    <property type="project" value="UniProtKB-UniRule"/>
</dbReference>
<dbReference type="InterPro" id="IPR004600">
    <property type="entry name" value="TFIIH_Tfb4/GTF2H3"/>
</dbReference>
<dbReference type="AlphaFoldDB" id="A0A9P8AJ75"/>
<keyword evidence="11 14" id="KW-0234">DNA repair</keyword>
<evidence type="ECO:0000313" key="17">
    <source>
        <dbReference type="Proteomes" id="UP000790833"/>
    </source>
</evidence>
<name>A0A9P8AJ75_9ASCO</name>
<evidence type="ECO:0000256" key="14">
    <source>
        <dbReference type="RuleBase" id="RU368090"/>
    </source>
</evidence>
<dbReference type="InterPro" id="IPR036465">
    <property type="entry name" value="vWFA_dom_sf"/>
</dbReference>
<accession>A0A9P8AJ75</accession>
<dbReference type="GeneID" id="66118449"/>
<evidence type="ECO:0000256" key="12">
    <source>
        <dbReference type="ARBA" id="ARBA00023242"/>
    </source>
</evidence>
<keyword evidence="12 14" id="KW-0539">Nucleus</keyword>
<evidence type="ECO:0000256" key="9">
    <source>
        <dbReference type="ARBA" id="ARBA00023015"/>
    </source>
</evidence>
<sequence length="365" mass="39819">MDAISDNVFNDLDTVETVSDDPSLLTVILDISPGSWFQLRDQISIVEVTKSLLVFLNAHLSLNNSNQVAFIVSSPVGSKFLYPSPVHGTEEQRNKPTLITMNMYRQFRVVDEAVLQDLNTELEQIRNNKKSYSAVSTLAGALSMALTYTHRMLTLDQSIRTTTQSAINNTTNSQHHHNSGGTGNSNGSGHSSQLSSTNVKSRILVVSADDTDDLKYIPIMNSIFAAQKIKTSIDVAKLGAKNSSYLQQASDATNGVYLKIEDPKGLIQVLSSAFFIEPSVRPLFILPTNSNVNYRASCFVTGKSVDLGYVCSICLCIMSLIPTDGKCPTCDSNFDARIIAQLKRAPAVVPKKRRKVVSTAPPITP</sequence>
<keyword evidence="6 14" id="KW-0227">DNA damage</keyword>
<evidence type="ECO:0000256" key="10">
    <source>
        <dbReference type="ARBA" id="ARBA00023163"/>
    </source>
</evidence>
<evidence type="ECO:0000256" key="5">
    <source>
        <dbReference type="ARBA" id="ARBA00022723"/>
    </source>
</evidence>